<dbReference type="Proteomes" id="UP000541444">
    <property type="component" value="Unassembled WGS sequence"/>
</dbReference>
<evidence type="ECO:0000313" key="2">
    <source>
        <dbReference type="Proteomes" id="UP000541444"/>
    </source>
</evidence>
<proteinExistence type="predicted"/>
<dbReference type="AlphaFoldDB" id="A0A7J7MHQ4"/>
<keyword evidence="2" id="KW-1185">Reference proteome</keyword>
<accession>A0A7J7MHQ4</accession>
<feature type="non-terminal residue" evidence="1">
    <location>
        <position position="1"/>
    </location>
</feature>
<dbReference type="EMBL" id="JACGCM010001497">
    <property type="protein sequence ID" value="KAF6154426.1"/>
    <property type="molecule type" value="Genomic_DNA"/>
</dbReference>
<organism evidence="1 2">
    <name type="scientific">Kingdonia uniflora</name>
    <dbReference type="NCBI Taxonomy" id="39325"/>
    <lineage>
        <taxon>Eukaryota</taxon>
        <taxon>Viridiplantae</taxon>
        <taxon>Streptophyta</taxon>
        <taxon>Embryophyta</taxon>
        <taxon>Tracheophyta</taxon>
        <taxon>Spermatophyta</taxon>
        <taxon>Magnoliopsida</taxon>
        <taxon>Ranunculales</taxon>
        <taxon>Circaeasteraceae</taxon>
        <taxon>Kingdonia</taxon>
    </lineage>
</organism>
<sequence length="52" mass="6127">ENIKYSFESIYLSFALPLIQKTLKLVISISRLQKSRFLARHFSSSTRRSCDF</sequence>
<name>A0A7J7MHQ4_9MAGN</name>
<comment type="caution">
    <text evidence="1">The sequence shown here is derived from an EMBL/GenBank/DDBJ whole genome shotgun (WGS) entry which is preliminary data.</text>
</comment>
<evidence type="ECO:0000313" key="1">
    <source>
        <dbReference type="EMBL" id="KAF6154426.1"/>
    </source>
</evidence>
<gene>
    <name evidence="1" type="ORF">GIB67_028318</name>
</gene>
<reference evidence="1 2" key="1">
    <citation type="journal article" date="2020" name="IScience">
        <title>Genome Sequencing of the Endangered Kingdonia uniflora (Circaeasteraceae, Ranunculales) Reveals Potential Mechanisms of Evolutionary Specialization.</title>
        <authorList>
            <person name="Sun Y."/>
            <person name="Deng T."/>
            <person name="Zhang A."/>
            <person name="Moore M.J."/>
            <person name="Landis J.B."/>
            <person name="Lin N."/>
            <person name="Zhang H."/>
            <person name="Zhang X."/>
            <person name="Huang J."/>
            <person name="Zhang X."/>
            <person name="Sun H."/>
            <person name="Wang H."/>
        </authorList>
    </citation>
    <scope>NUCLEOTIDE SEQUENCE [LARGE SCALE GENOMIC DNA]</scope>
    <source>
        <strain evidence="1">TB1705</strain>
        <tissue evidence="1">Leaf</tissue>
    </source>
</reference>
<protein>
    <submittedName>
        <fullName evidence="1">Uncharacterized protein</fullName>
    </submittedName>
</protein>